<gene>
    <name evidence="5" type="ORF">KBB96_12970</name>
</gene>
<dbReference type="AlphaFoldDB" id="A0A975G6Q6"/>
<dbReference type="Pfam" id="PF13377">
    <property type="entry name" value="Peripla_BP_3"/>
    <property type="match status" value="1"/>
</dbReference>
<reference evidence="5" key="1">
    <citation type="submission" date="2021-04" db="EMBL/GenBank/DDBJ databases">
        <title>Luteolibacter sp. 32A isolated from the skin of an Anderson's salamander (Ambystoma andersonii).</title>
        <authorList>
            <person name="Spergser J."/>
            <person name="Busse H.-J."/>
        </authorList>
    </citation>
    <scope>NUCLEOTIDE SEQUENCE</scope>
    <source>
        <strain evidence="5">32A</strain>
    </source>
</reference>
<evidence type="ECO:0000256" key="1">
    <source>
        <dbReference type="ARBA" id="ARBA00023015"/>
    </source>
</evidence>
<name>A0A975G6Q6_9BACT</name>
<evidence type="ECO:0000259" key="4">
    <source>
        <dbReference type="PROSITE" id="PS01124"/>
    </source>
</evidence>
<dbReference type="EMBL" id="CP073100">
    <property type="protein sequence ID" value="QUE49781.1"/>
    <property type="molecule type" value="Genomic_DNA"/>
</dbReference>
<dbReference type="Proteomes" id="UP000676169">
    <property type="component" value="Chromosome"/>
</dbReference>
<dbReference type="CDD" id="cd01543">
    <property type="entry name" value="PBP1_XylR"/>
    <property type="match status" value="1"/>
</dbReference>
<dbReference type="PROSITE" id="PS01124">
    <property type="entry name" value="HTH_ARAC_FAMILY_2"/>
    <property type="match status" value="1"/>
</dbReference>
<evidence type="ECO:0000256" key="2">
    <source>
        <dbReference type="ARBA" id="ARBA00023125"/>
    </source>
</evidence>
<dbReference type="PANTHER" id="PTHR30146:SF24">
    <property type="entry name" value="XYLOSE OPERON REGULATORY PROTEIN"/>
    <property type="match status" value="1"/>
</dbReference>
<feature type="domain" description="HTH araC/xylS-type" evidence="4">
    <location>
        <begin position="295"/>
        <end position="394"/>
    </location>
</feature>
<dbReference type="InterPro" id="IPR046335">
    <property type="entry name" value="LacI/GalR-like_sensor"/>
</dbReference>
<evidence type="ECO:0000256" key="3">
    <source>
        <dbReference type="ARBA" id="ARBA00023163"/>
    </source>
</evidence>
<sequence>MTDDLSPPRRFRVGVRLPEWSTGFSFRIFAGLTDFQRQSAPFQLFFNQPSGGDLPATVIDESWDGDGLIVFRYTAEEGRAWKARGVAVVNLSAETPEGGPVFPRVTLDNGKVGAMAVEHLAALGLRDFCYIHESTRSYSESRWKGFESAVKTVGGRCHRIDIPVSSFPEDIRVRRIRETLRGPLSKLPRPCGIFTKDDIAAVWTITTLADLGIRCPEEMPVLGVDDDVVFCHTTQPPLSSISYPGRHIGFESAKLLHRLLASETRRGDGHLQIPPAGVVSRESTRHVILKDAVVTKALAVIRREVPRTNIQVAEVARLCGVSRELLRQRFQEQLGESPKDEIKRLRLRHLMEVLTTTDWTLEAIAENCGYSGAEEICRFIKRNTGKTTGEIRRGVE</sequence>
<dbReference type="KEGG" id="lamb:KBB96_12970"/>
<proteinExistence type="predicted"/>
<dbReference type="GO" id="GO:0000976">
    <property type="term" value="F:transcription cis-regulatory region binding"/>
    <property type="evidence" value="ECO:0007669"/>
    <property type="project" value="TreeGrafter"/>
</dbReference>
<keyword evidence="3" id="KW-0804">Transcription</keyword>
<dbReference type="InterPro" id="IPR018060">
    <property type="entry name" value="HTH_AraC"/>
</dbReference>
<organism evidence="5 6">
    <name type="scientific">Luteolibacter ambystomatis</name>
    <dbReference type="NCBI Taxonomy" id="2824561"/>
    <lineage>
        <taxon>Bacteria</taxon>
        <taxon>Pseudomonadati</taxon>
        <taxon>Verrucomicrobiota</taxon>
        <taxon>Verrucomicrobiia</taxon>
        <taxon>Verrucomicrobiales</taxon>
        <taxon>Verrucomicrobiaceae</taxon>
        <taxon>Luteolibacter</taxon>
    </lineage>
</organism>
<accession>A0A975G6Q6</accession>
<keyword evidence="2" id="KW-0238">DNA-binding</keyword>
<evidence type="ECO:0000313" key="5">
    <source>
        <dbReference type="EMBL" id="QUE49781.1"/>
    </source>
</evidence>
<dbReference type="InterPro" id="IPR028082">
    <property type="entry name" value="Peripla_BP_I"/>
</dbReference>
<dbReference type="RefSeq" id="WP_211629870.1">
    <property type="nucleotide sequence ID" value="NZ_CP073100.1"/>
</dbReference>
<dbReference type="Pfam" id="PF12833">
    <property type="entry name" value="HTH_18"/>
    <property type="match status" value="1"/>
</dbReference>
<keyword evidence="6" id="KW-1185">Reference proteome</keyword>
<keyword evidence="1" id="KW-0805">Transcription regulation</keyword>
<evidence type="ECO:0000313" key="6">
    <source>
        <dbReference type="Proteomes" id="UP000676169"/>
    </source>
</evidence>
<protein>
    <submittedName>
        <fullName evidence="5">XylR family transcriptional regulator</fullName>
    </submittedName>
</protein>
<dbReference type="Gene3D" id="3.40.50.2300">
    <property type="match status" value="2"/>
</dbReference>
<dbReference type="Gene3D" id="1.10.10.60">
    <property type="entry name" value="Homeodomain-like"/>
    <property type="match status" value="1"/>
</dbReference>
<dbReference type="PANTHER" id="PTHR30146">
    <property type="entry name" value="LACI-RELATED TRANSCRIPTIONAL REPRESSOR"/>
    <property type="match status" value="1"/>
</dbReference>
<dbReference type="SUPFAM" id="SSF53822">
    <property type="entry name" value="Periplasmic binding protein-like I"/>
    <property type="match status" value="1"/>
</dbReference>
<dbReference type="SMART" id="SM00342">
    <property type="entry name" value="HTH_ARAC"/>
    <property type="match status" value="1"/>
</dbReference>
<dbReference type="GO" id="GO:0003700">
    <property type="term" value="F:DNA-binding transcription factor activity"/>
    <property type="evidence" value="ECO:0007669"/>
    <property type="project" value="InterPro"/>
</dbReference>